<dbReference type="Proteomes" id="UP000249081">
    <property type="component" value="Unassembled WGS sequence"/>
</dbReference>
<dbReference type="Pfam" id="PF02672">
    <property type="entry name" value="CP12"/>
    <property type="match status" value="1"/>
</dbReference>
<organism evidence="3 4">
    <name type="scientific">Shackletoniella antarctica</name>
    <dbReference type="NCBI Taxonomy" id="268115"/>
    <lineage>
        <taxon>Bacteria</taxon>
        <taxon>Bacillati</taxon>
        <taxon>Cyanobacteriota</taxon>
        <taxon>Cyanophyceae</taxon>
        <taxon>Oculatellales</taxon>
        <taxon>Oculatellaceae</taxon>
        <taxon>Shackletoniella</taxon>
    </lineage>
</organism>
<dbReference type="EMBL" id="QBMN01000121">
    <property type="protein sequence ID" value="PZO37480.1"/>
    <property type="molecule type" value="Genomic_DNA"/>
</dbReference>
<comment type="caution">
    <text evidence="3">The sequence shown here is derived from an EMBL/GenBank/DDBJ whole genome shotgun (WGS) entry which is preliminary data.</text>
</comment>
<proteinExistence type="predicted"/>
<dbReference type="SMART" id="SM01093">
    <property type="entry name" value="CP12"/>
    <property type="match status" value="1"/>
</dbReference>
<gene>
    <name evidence="3" type="ORF">DCF17_15850</name>
</gene>
<evidence type="ECO:0000313" key="3">
    <source>
        <dbReference type="EMBL" id="PZO37480.1"/>
    </source>
</evidence>
<sequence>MSVDSKDFQYELQKAIAYAHQVTAEKGATSPEAAVAWDAVEEMRAEVSHQHQQPKKTNFDKYLEENPEAPEGLMYDT</sequence>
<name>A0A2W4VZN7_9CYAN</name>
<feature type="domain" description="CP12" evidence="2">
    <location>
        <begin position="8"/>
        <end position="77"/>
    </location>
</feature>
<dbReference type="AlphaFoldDB" id="A0A2W4VZN7"/>
<evidence type="ECO:0000259" key="2">
    <source>
        <dbReference type="SMART" id="SM01093"/>
    </source>
</evidence>
<feature type="region of interest" description="Disordered" evidence="1">
    <location>
        <begin position="45"/>
        <end position="77"/>
    </location>
</feature>
<evidence type="ECO:0000313" key="4">
    <source>
        <dbReference type="Proteomes" id="UP000249081"/>
    </source>
</evidence>
<reference evidence="4" key="1">
    <citation type="submission" date="2018-04" db="EMBL/GenBank/DDBJ databases">
        <authorList>
            <person name="Cornet L."/>
        </authorList>
    </citation>
    <scope>NUCLEOTIDE SEQUENCE [LARGE SCALE GENOMIC DNA]</scope>
</reference>
<accession>A0A2W4VZN7</accession>
<evidence type="ECO:0000256" key="1">
    <source>
        <dbReference type="SAM" id="MobiDB-lite"/>
    </source>
</evidence>
<protein>
    <recommendedName>
        <fullName evidence="2">CP12 domain-containing protein</fullName>
    </recommendedName>
</protein>
<reference evidence="3 4" key="2">
    <citation type="submission" date="2018-06" db="EMBL/GenBank/DDBJ databases">
        <title>Metagenomic assembly of (sub)arctic Cyanobacteria and their associated microbiome from non-axenic cultures.</title>
        <authorList>
            <person name="Baurain D."/>
        </authorList>
    </citation>
    <scope>NUCLEOTIDE SEQUENCE [LARGE SCALE GENOMIC DNA]</scope>
    <source>
        <strain evidence="3">ULC041bin1</strain>
    </source>
</reference>
<dbReference type="InterPro" id="IPR003823">
    <property type="entry name" value="CP12_dom"/>
</dbReference>